<protein>
    <recommendedName>
        <fullName evidence="1">MobA/VirD2-like nuclease domain-containing protein</fullName>
    </recommendedName>
</protein>
<dbReference type="Proteomes" id="UP000261257">
    <property type="component" value="Unassembled WGS sequence"/>
</dbReference>
<feature type="domain" description="MobA/VirD2-like nuclease" evidence="1">
    <location>
        <begin position="27"/>
        <end position="136"/>
    </location>
</feature>
<name>A0A3E4U1W3_9FIRM</name>
<accession>A0A3E4U1W3</accession>
<dbReference type="Pfam" id="PF03432">
    <property type="entry name" value="Relaxase"/>
    <property type="match status" value="1"/>
</dbReference>
<dbReference type="EMBL" id="QSSQ01000031">
    <property type="protein sequence ID" value="RGL99325.1"/>
    <property type="molecule type" value="Genomic_DNA"/>
</dbReference>
<dbReference type="InterPro" id="IPR005094">
    <property type="entry name" value="Endonuclease_MobA/VirD2"/>
</dbReference>
<proteinExistence type="predicted"/>
<sequence>MATTRIIPMHRNQGRTVLQSLSARTDYVMNPNKTEEGQLIRCYECEAATVDVEFLLAKQQYKAITGREVKEKGDVIAYQLRQSFYPGEITPEQANQLGYELAMKFTEGKHQFVVATHVDKAHVHNHIVFNSTTLDCTQVQ</sequence>
<comment type="caution">
    <text evidence="2">The sequence shown here is derived from an EMBL/GenBank/DDBJ whole genome shotgun (WGS) entry which is preliminary data.</text>
</comment>
<organism evidence="2 3">
    <name type="scientific">Hungatella hathewayi</name>
    <dbReference type="NCBI Taxonomy" id="154046"/>
    <lineage>
        <taxon>Bacteria</taxon>
        <taxon>Bacillati</taxon>
        <taxon>Bacillota</taxon>
        <taxon>Clostridia</taxon>
        <taxon>Lachnospirales</taxon>
        <taxon>Lachnospiraceae</taxon>
        <taxon>Hungatella</taxon>
    </lineage>
</organism>
<evidence type="ECO:0000313" key="3">
    <source>
        <dbReference type="Proteomes" id="UP000261257"/>
    </source>
</evidence>
<dbReference type="AlphaFoldDB" id="A0A3E4U1W3"/>
<evidence type="ECO:0000313" key="2">
    <source>
        <dbReference type="EMBL" id="RGL99325.1"/>
    </source>
</evidence>
<gene>
    <name evidence="2" type="ORF">DXC39_23165</name>
</gene>
<dbReference type="RefSeq" id="WP_117623424.1">
    <property type="nucleotide sequence ID" value="NZ_QRQF01000032.1"/>
</dbReference>
<reference evidence="2 3" key="1">
    <citation type="submission" date="2018-08" db="EMBL/GenBank/DDBJ databases">
        <title>A genome reference for cultivated species of the human gut microbiota.</title>
        <authorList>
            <person name="Zou Y."/>
            <person name="Xue W."/>
            <person name="Luo G."/>
        </authorList>
    </citation>
    <scope>NUCLEOTIDE SEQUENCE [LARGE SCALE GENOMIC DNA]</scope>
    <source>
        <strain evidence="2 3">TF05-11AC</strain>
    </source>
</reference>
<evidence type="ECO:0000259" key="1">
    <source>
        <dbReference type="Pfam" id="PF03432"/>
    </source>
</evidence>